<reference evidence="1 2" key="2">
    <citation type="journal article" date="2017" name="Nature">
        <title>The Apostasia genome and the evolution of orchids.</title>
        <authorList>
            <person name="Zhang G.Q."/>
            <person name="Liu K.W."/>
            <person name="Li Z."/>
            <person name="Lohaus R."/>
            <person name="Hsiao Y.Y."/>
            <person name="Niu S.C."/>
            <person name="Wang J.Y."/>
            <person name="Lin Y.C."/>
            <person name="Xu Q."/>
            <person name="Chen L.J."/>
            <person name="Yoshida K."/>
            <person name="Fujiwara S."/>
            <person name="Wang Z.W."/>
            <person name="Zhang Y.Q."/>
            <person name="Mitsuda N."/>
            <person name="Wang M."/>
            <person name="Liu G.H."/>
            <person name="Pecoraro L."/>
            <person name="Huang H.X."/>
            <person name="Xiao X.J."/>
            <person name="Lin M."/>
            <person name="Wu X.Y."/>
            <person name="Wu W.L."/>
            <person name="Chen Y.Y."/>
            <person name="Chang S.B."/>
            <person name="Sakamoto S."/>
            <person name="Ohme-Takagi M."/>
            <person name="Yagi M."/>
            <person name="Zeng S.J."/>
            <person name="Shen C.Y."/>
            <person name="Yeh C.M."/>
            <person name="Luo Y.B."/>
            <person name="Tsai W.C."/>
            <person name="Van de Peer Y."/>
            <person name="Liu Z.J."/>
        </authorList>
    </citation>
    <scope>NUCLEOTIDE SEQUENCE [LARGE SCALE GENOMIC DNA]</scope>
    <source>
        <tissue evidence="1">The whole plant</tissue>
    </source>
</reference>
<evidence type="ECO:0000313" key="2">
    <source>
        <dbReference type="Proteomes" id="UP000233837"/>
    </source>
</evidence>
<reference evidence="1 2" key="1">
    <citation type="journal article" date="2016" name="Sci. Rep.">
        <title>The Dendrobium catenatum Lindl. genome sequence provides insights into polysaccharide synthase, floral development and adaptive evolution.</title>
        <authorList>
            <person name="Zhang G.Q."/>
            <person name="Xu Q."/>
            <person name="Bian C."/>
            <person name="Tsai W.C."/>
            <person name="Yeh C.M."/>
            <person name="Liu K.W."/>
            <person name="Yoshida K."/>
            <person name="Zhang L.S."/>
            <person name="Chang S.B."/>
            <person name="Chen F."/>
            <person name="Shi Y."/>
            <person name="Su Y.Y."/>
            <person name="Zhang Y.Q."/>
            <person name="Chen L.J."/>
            <person name="Yin Y."/>
            <person name="Lin M."/>
            <person name="Huang H."/>
            <person name="Deng H."/>
            <person name="Wang Z.W."/>
            <person name="Zhu S.L."/>
            <person name="Zhao X."/>
            <person name="Deng C."/>
            <person name="Niu S.C."/>
            <person name="Huang J."/>
            <person name="Wang M."/>
            <person name="Liu G.H."/>
            <person name="Yang H.J."/>
            <person name="Xiao X.J."/>
            <person name="Hsiao Y.Y."/>
            <person name="Wu W.L."/>
            <person name="Chen Y.Y."/>
            <person name="Mitsuda N."/>
            <person name="Ohme-Takagi M."/>
            <person name="Luo Y.B."/>
            <person name="Van de Peer Y."/>
            <person name="Liu Z.J."/>
        </authorList>
    </citation>
    <scope>NUCLEOTIDE SEQUENCE [LARGE SCALE GENOMIC DNA]</scope>
    <source>
        <tissue evidence="1">The whole plant</tissue>
    </source>
</reference>
<organism evidence="1 2">
    <name type="scientific">Dendrobium catenatum</name>
    <dbReference type="NCBI Taxonomy" id="906689"/>
    <lineage>
        <taxon>Eukaryota</taxon>
        <taxon>Viridiplantae</taxon>
        <taxon>Streptophyta</taxon>
        <taxon>Embryophyta</taxon>
        <taxon>Tracheophyta</taxon>
        <taxon>Spermatophyta</taxon>
        <taxon>Magnoliopsida</taxon>
        <taxon>Liliopsida</taxon>
        <taxon>Asparagales</taxon>
        <taxon>Orchidaceae</taxon>
        <taxon>Epidendroideae</taxon>
        <taxon>Malaxideae</taxon>
        <taxon>Dendrobiinae</taxon>
        <taxon>Dendrobium</taxon>
    </lineage>
</organism>
<name>A0A2I0VAF5_9ASPA</name>
<proteinExistence type="predicted"/>
<dbReference type="Proteomes" id="UP000233837">
    <property type="component" value="Unassembled WGS sequence"/>
</dbReference>
<accession>A0A2I0VAF5</accession>
<sequence>MKAKHVDNATYAENGILAAILCANHGLSGSGSIKECIRNCSASSSSNSLDHVTRFERWLPGPEHLSNCAS</sequence>
<dbReference type="EMBL" id="KZ503951">
    <property type="protein sequence ID" value="PKU60386.1"/>
    <property type="molecule type" value="Genomic_DNA"/>
</dbReference>
<evidence type="ECO:0000313" key="1">
    <source>
        <dbReference type="EMBL" id="PKU60386.1"/>
    </source>
</evidence>
<keyword evidence="2" id="KW-1185">Reference proteome</keyword>
<dbReference type="AlphaFoldDB" id="A0A2I0VAF5"/>
<gene>
    <name evidence="1" type="ORF">MA16_Dca018506</name>
</gene>
<protein>
    <submittedName>
        <fullName evidence="1">Uncharacterized protein</fullName>
    </submittedName>
</protein>